<dbReference type="EMBL" id="QJJQ01000007">
    <property type="protein sequence ID" value="PXW86558.1"/>
    <property type="molecule type" value="Genomic_DNA"/>
</dbReference>
<evidence type="ECO:0000313" key="13">
    <source>
        <dbReference type="Proteomes" id="UP000247978"/>
    </source>
</evidence>
<evidence type="ECO:0000256" key="2">
    <source>
        <dbReference type="ARBA" id="ARBA00005019"/>
    </source>
</evidence>
<dbReference type="InterPro" id="IPR004821">
    <property type="entry name" value="Cyt_trans-like"/>
</dbReference>
<dbReference type="UniPathway" id="UPA00253">
    <property type="reaction ID" value="UER00332"/>
</dbReference>
<evidence type="ECO:0000256" key="4">
    <source>
        <dbReference type="ARBA" id="ARBA00022679"/>
    </source>
</evidence>
<dbReference type="GO" id="GO:0005524">
    <property type="term" value="F:ATP binding"/>
    <property type="evidence" value="ECO:0007669"/>
    <property type="project" value="UniProtKB-KW"/>
</dbReference>
<name>A0A2V3W0G1_9BACI</name>
<comment type="pathway">
    <text evidence="2 10">Cofactor biosynthesis; NAD(+) biosynthesis; deamido-NAD(+) from nicotinate D-ribonucleotide: step 1/1.</text>
</comment>
<organism evidence="12 13">
    <name type="scientific">Pseudogracilibacillus auburnensis</name>
    <dbReference type="NCBI Taxonomy" id="1494959"/>
    <lineage>
        <taxon>Bacteria</taxon>
        <taxon>Bacillati</taxon>
        <taxon>Bacillota</taxon>
        <taxon>Bacilli</taxon>
        <taxon>Bacillales</taxon>
        <taxon>Bacillaceae</taxon>
        <taxon>Pseudogracilibacillus</taxon>
    </lineage>
</organism>
<dbReference type="PANTHER" id="PTHR39321:SF3">
    <property type="entry name" value="PHOSPHOPANTETHEINE ADENYLYLTRANSFERASE"/>
    <property type="match status" value="1"/>
</dbReference>
<keyword evidence="7 10" id="KW-0067">ATP-binding</keyword>
<dbReference type="EC" id="2.7.7.18" evidence="10"/>
<dbReference type="AlphaFoldDB" id="A0A2V3W0G1"/>
<evidence type="ECO:0000256" key="10">
    <source>
        <dbReference type="HAMAP-Rule" id="MF_00244"/>
    </source>
</evidence>
<dbReference type="NCBIfam" id="NF000840">
    <property type="entry name" value="PRK00071.1-3"/>
    <property type="match status" value="1"/>
</dbReference>
<comment type="similarity">
    <text evidence="10">Belongs to the NadD family.</text>
</comment>
<evidence type="ECO:0000256" key="1">
    <source>
        <dbReference type="ARBA" id="ARBA00002324"/>
    </source>
</evidence>
<keyword evidence="5 10" id="KW-0548">Nucleotidyltransferase</keyword>
<evidence type="ECO:0000256" key="5">
    <source>
        <dbReference type="ARBA" id="ARBA00022695"/>
    </source>
</evidence>
<dbReference type="SUPFAM" id="SSF52374">
    <property type="entry name" value="Nucleotidylyl transferase"/>
    <property type="match status" value="1"/>
</dbReference>
<dbReference type="Gene3D" id="3.40.50.620">
    <property type="entry name" value="HUPs"/>
    <property type="match status" value="1"/>
</dbReference>
<accession>A0A2V3W0G1</accession>
<feature type="domain" description="Cytidyltransferase-like" evidence="11">
    <location>
        <begin position="6"/>
        <end position="161"/>
    </location>
</feature>
<keyword evidence="6 10" id="KW-0547">Nucleotide-binding</keyword>
<reference evidence="12 13" key="1">
    <citation type="submission" date="2018-05" db="EMBL/GenBank/DDBJ databases">
        <title>Genomic Encyclopedia of Type Strains, Phase IV (KMG-IV): sequencing the most valuable type-strain genomes for metagenomic binning, comparative biology and taxonomic classification.</title>
        <authorList>
            <person name="Goeker M."/>
        </authorList>
    </citation>
    <scope>NUCLEOTIDE SEQUENCE [LARGE SCALE GENOMIC DNA]</scope>
    <source>
        <strain evidence="12 13">DSM 28556</strain>
    </source>
</reference>
<evidence type="ECO:0000313" key="12">
    <source>
        <dbReference type="EMBL" id="PXW86558.1"/>
    </source>
</evidence>
<evidence type="ECO:0000256" key="3">
    <source>
        <dbReference type="ARBA" id="ARBA00022642"/>
    </source>
</evidence>
<dbReference type="Proteomes" id="UP000247978">
    <property type="component" value="Unassembled WGS sequence"/>
</dbReference>
<dbReference type="OrthoDB" id="5295945at2"/>
<keyword evidence="3 10" id="KW-0662">Pyridine nucleotide biosynthesis</keyword>
<evidence type="ECO:0000256" key="9">
    <source>
        <dbReference type="ARBA" id="ARBA00048721"/>
    </source>
</evidence>
<evidence type="ECO:0000256" key="8">
    <source>
        <dbReference type="ARBA" id="ARBA00023027"/>
    </source>
</evidence>
<comment type="catalytic activity">
    <reaction evidence="9 10">
        <text>nicotinate beta-D-ribonucleotide + ATP + H(+) = deamido-NAD(+) + diphosphate</text>
        <dbReference type="Rhea" id="RHEA:22860"/>
        <dbReference type="ChEBI" id="CHEBI:15378"/>
        <dbReference type="ChEBI" id="CHEBI:30616"/>
        <dbReference type="ChEBI" id="CHEBI:33019"/>
        <dbReference type="ChEBI" id="CHEBI:57502"/>
        <dbReference type="ChEBI" id="CHEBI:58437"/>
        <dbReference type="EC" id="2.7.7.18"/>
    </reaction>
</comment>
<evidence type="ECO:0000259" key="11">
    <source>
        <dbReference type="Pfam" id="PF01467"/>
    </source>
</evidence>
<sequence>MKQIGILGGTFDPPHIGHFIIADEVKYACGLDEIWFIPTNEPPHKRKATSTSEHRLHMVEKATEHTAYFKVKSMELDRRGTSYTIDTINELQEKYPTFFFSFIIGADMVEYLPKWKQIDELVEKIQFIGVKRPNYRLTTCYPIREVNVPLIDISSTEIRKRIETGLPVQYLLPKEVYSYMKEHRLYETS</sequence>
<dbReference type="InterPro" id="IPR014729">
    <property type="entry name" value="Rossmann-like_a/b/a_fold"/>
</dbReference>
<dbReference type="NCBIfam" id="TIGR00125">
    <property type="entry name" value="cyt_tran_rel"/>
    <property type="match status" value="1"/>
</dbReference>
<dbReference type="Pfam" id="PF01467">
    <property type="entry name" value="CTP_transf_like"/>
    <property type="match status" value="1"/>
</dbReference>
<proteinExistence type="inferred from homology"/>
<dbReference type="InterPro" id="IPR005248">
    <property type="entry name" value="NadD/NMNAT"/>
</dbReference>
<dbReference type="GO" id="GO:0009435">
    <property type="term" value="P:NAD+ biosynthetic process"/>
    <property type="evidence" value="ECO:0007669"/>
    <property type="project" value="UniProtKB-UniRule"/>
</dbReference>
<dbReference type="CDD" id="cd02165">
    <property type="entry name" value="NMNAT"/>
    <property type="match status" value="1"/>
</dbReference>
<gene>
    <name evidence="10" type="primary">nadD</name>
    <name evidence="12" type="ORF">DFR56_10777</name>
</gene>
<dbReference type="PANTHER" id="PTHR39321">
    <property type="entry name" value="NICOTINATE-NUCLEOTIDE ADENYLYLTRANSFERASE-RELATED"/>
    <property type="match status" value="1"/>
</dbReference>
<comment type="function">
    <text evidence="1 10">Catalyzes the reversible adenylation of nicotinate mononucleotide (NaMN) to nicotinic acid adenine dinucleotide (NaAD).</text>
</comment>
<comment type="caution">
    <text evidence="12">The sequence shown here is derived from an EMBL/GenBank/DDBJ whole genome shotgun (WGS) entry which is preliminary data.</text>
</comment>
<dbReference type="NCBIfam" id="TIGR00482">
    <property type="entry name" value="nicotinate (nicotinamide) nucleotide adenylyltransferase"/>
    <property type="match status" value="1"/>
</dbReference>
<dbReference type="GO" id="GO:0004515">
    <property type="term" value="F:nicotinate-nucleotide adenylyltransferase activity"/>
    <property type="evidence" value="ECO:0007669"/>
    <property type="project" value="UniProtKB-UniRule"/>
</dbReference>
<dbReference type="RefSeq" id="WP_110395463.1">
    <property type="nucleotide sequence ID" value="NZ_JBHUHB010000001.1"/>
</dbReference>
<dbReference type="HAMAP" id="MF_00244">
    <property type="entry name" value="NaMN_adenylyltr"/>
    <property type="match status" value="1"/>
</dbReference>
<evidence type="ECO:0000256" key="7">
    <source>
        <dbReference type="ARBA" id="ARBA00022840"/>
    </source>
</evidence>
<keyword evidence="4 10" id="KW-0808">Transferase</keyword>
<keyword evidence="8 10" id="KW-0520">NAD</keyword>
<keyword evidence="13" id="KW-1185">Reference proteome</keyword>
<evidence type="ECO:0000256" key="6">
    <source>
        <dbReference type="ARBA" id="ARBA00022741"/>
    </source>
</evidence>
<protein>
    <recommendedName>
        <fullName evidence="10">Probable nicotinate-nucleotide adenylyltransferase</fullName>
        <ecNumber evidence="10">2.7.7.18</ecNumber>
    </recommendedName>
    <alternativeName>
        <fullName evidence="10">Deamido-NAD(+) diphosphorylase</fullName>
    </alternativeName>
    <alternativeName>
        <fullName evidence="10">Deamido-NAD(+) pyrophosphorylase</fullName>
    </alternativeName>
    <alternativeName>
        <fullName evidence="10">Nicotinate mononucleotide adenylyltransferase</fullName>
        <shortName evidence="10">NaMN adenylyltransferase</shortName>
    </alternativeName>
</protein>
<dbReference type="NCBIfam" id="NF000841">
    <property type="entry name" value="PRK00071.1-4"/>
    <property type="match status" value="1"/>
</dbReference>